<evidence type="ECO:0000313" key="2">
    <source>
        <dbReference type="EMBL" id="QNR22568.1"/>
    </source>
</evidence>
<dbReference type="KEGG" id="chyd:H4K34_09215"/>
<organism evidence="2 3">
    <name type="scientific">Croceimicrobium hydrocarbonivorans</name>
    <dbReference type="NCBI Taxonomy" id="2761580"/>
    <lineage>
        <taxon>Bacteria</taxon>
        <taxon>Pseudomonadati</taxon>
        <taxon>Bacteroidota</taxon>
        <taxon>Flavobacteriia</taxon>
        <taxon>Flavobacteriales</taxon>
        <taxon>Owenweeksiaceae</taxon>
        <taxon>Croceimicrobium</taxon>
    </lineage>
</organism>
<keyword evidence="3" id="KW-1185">Reference proteome</keyword>
<protein>
    <submittedName>
        <fullName evidence="2">Uncharacterized protein</fullName>
    </submittedName>
</protein>
<dbReference type="AlphaFoldDB" id="A0A7H0VA20"/>
<feature type="signal peptide" evidence="1">
    <location>
        <begin position="1"/>
        <end position="22"/>
    </location>
</feature>
<dbReference type="PROSITE" id="PS51257">
    <property type="entry name" value="PROKAR_LIPOPROTEIN"/>
    <property type="match status" value="1"/>
</dbReference>
<sequence length="243" mass="26066">MMKTKFLLASLAVLSLSLSSCGVGGTEENPSPIISIISPSDTLNLSDSIDVHIVYSDDSGLTFTEVSLGTESGGNTVYHFSQRGISGLNDELRFKAIVPSTLNITGRNYILVKAGDEDGQESIVEQSFVVLDPDTEKPQILDAQTNGVLSQNPSVLFEVSYVLQDNKALDELKIRLIEWNGSLGSDIYSHSIALAGQSNAASYHSIPGSSTYQAGTSFKVKLEVKDAAGNSSEWLLPDIYNVL</sequence>
<dbReference type="EMBL" id="CP060139">
    <property type="protein sequence ID" value="QNR22568.1"/>
    <property type="molecule type" value="Genomic_DNA"/>
</dbReference>
<dbReference type="Proteomes" id="UP000516305">
    <property type="component" value="Chromosome"/>
</dbReference>
<accession>A0A7H0VA20</accession>
<name>A0A7H0VA20_9FLAO</name>
<evidence type="ECO:0000256" key="1">
    <source>
        <dbReference type="SAM" id="SignalP"/>
    </source>
</evidence>
<keyword evidence="1" id="KW-0732">Signal</keyword>
<proteinExistence type="predicted"/>
<reference evidence="2 3" key="1">
    <citation type="submission" date="2020-08" db="EMBL/GenBank/DDBJ databases">
        <title>Croceimicrobium hydrocarbonivorans gen. nov., sp. nov., a novel marine bacterium isolated from a bacterial consortium that degrades polyethylene terephthalate.</title>
        <authorList>
            <person name="Liu R."/>
        </authorList>
    </citation>
    <scope>NUCLEOTIDE SEQUENCE [LARGE SCALE GENOMIC DNA]</scope>
    <source>
        <strain evidence="2 3">A20-9</strain>
    </source>
</reference>
<gene>
    <name evidence="2" type="ORF">H4K34_09215</name>
</gene>
<evidence type="ECO:0000313" key="3">
    <source>
        <dbReference type="Proteomes" id="UP000516305"/>
    </source>
</evidence>
<dbReference type="RefSeq" id="WP_210757134.1">
    <property type="nucleotide sequence ID" value="NZ_CP060139.1"/>
</dbReference>
<feature type="chain" id="PRO_5028933808" evidence="1">
    <location>
        <begin position="23"/>
        <end position="243"/>
    </location>
</feature>